<proteinExistence type="predicted"/>
<keyword evidence="1" id="KW-0472">Membrane</keyword>
<dbReference type="SUPFAM" id="SSF53448">
    <property type="entry name" value="Nucleotide-diphospho-sugar transferases"/>
    <property type="match status" value="1"/>
</dbReference>
<dbReference type="InterPro" id="IPR001173">
    <property type="entry name" value="Glyco_trans_2-like"/>
</dbReference>
<feature type="domain" description="Glycosyltransferase 2-like" evidence="2">
    <location>
        <begin position="30"/>
        <end position="87"/>
    </location>
</feature>
<evidence type="ECO:0000313" key="4">
    <source>
        <dbReference type="Proteomes" id="UP001493153"/>
    </source>
</evidence>
<dbReference type="EMBL" id="CP062176">
    <property type="protein sequence ID" value="WXK40475.1"/>
    <property type="molecule type" value="Genomic_DNA"/>
</dbReference>
<accession>A0ABZ2Q076</accession>
<dbReference type="Proteomes" id="UP001493153">
    <property type="component" value="Chromosome"/>
</dbReference>
<evidence type="ECO:0000256" key="1">
    <source>
        <dbReference type="SAM" id="Phobius"/>
    </source>
</evidence>
<gene>
    <name evidence="3" type="ORF">IHE29_14850</name>
</gene>
<evidence type="ECO:0000313" key="3">
    <source>
        <dbReference type="EMBL" id="WXK40475.1"/>
    </source>
</evidence>
<keyword evidence="1" id="KW-1133">Transmembrane helix</keyword>
<feature type="transmembrane region" description="Helical" evidence="1">
    <location>
        <begin position="120"/>
        <end position="144"/>
    </location>
</feature>
<protein>
    <submittedName>
        <fullName evidence="3">Glycosyltransferase</fullName>
    </submittedName>
</protein>
<dbReference type="InterPro" id="IPR029044">
    <property type="entry name" value="Nucleotide-diphossugar_trans"/>
</dbReference>
<dbReference type="Gene3D" id="3.90.550.10">
    <property type="entry name" value="Spore Coat Polysaccharide Biosynthesis Protein SpsA, Chain A"/>
    <property type="match status" value="1"/>
</dbReference>
<name>A0ABZ2Q076_9BURK</name>
<organism evidence="3 4">
    <name type="scientific">Mycetohabitans rhizoxinica</name>
    <dbReference type="NCBI Taxonomy" id="412963"/>
    <lineage>
        <taxon>Bacteria</taxon>
        <taxon>Pseudomonadati</taxon>
        <taxon>Pseudomonadota</taxon>
        <taxon>Betaproteobacteria</taxon>
        <taxon>Burkholderiales</taxon>
        <taxon>Burkholderiaceae</taxon>
        <taxon>Mycetohabitans</taxon>
    </lineage>
</organism>
<dbReference type="Pfam" id="PF00535">
    <property type="entry name" value="Glycos_transf_2"/>
    <property type="match status" value="1"/>
</dbReference>
<evidence type="ECO:0000259" key="2">
    <source>
        <dbReference type="Pfam" id="PF00535"/>
    </source>
</evidence>
<reference evidence="3 4" key="1">
    <citation type="submission" date="2020-09" db="EMBL/GenBank/DDBJ databases">
        <title>Genome sequences of Mycetohabitans spp.</title>
        <authorList>
            <person name="Carter M.E."/>
            <person name="Carpenter S.C.D."/>
            <person name="Bogdanove A.J."/>
        </authorList>
    </citation>
    <scope>NUCLEOTIDE SEQUENCE [LARGE SCALE GENOMIC DNA]</scope>
    <source>
        <strain evidence="3 4">B12</strain>
    </source>
</reference>
<keyword evidence="1" id="KW-0812">Transmembrane</keyword>
<sequence length="169" mass="18299">MHHFPRAQSADIQKAISPADASFANRRGAVLVPCYNEAATIDTVVRDFRRALPHAEIYVFDNDSNDDTLPHAQAAGAQVRTVPYRGKGNVIRRMPVAEIPTAYGVRPQGLHTGFVPRLPTAVLCTALMLLGAILLACGIILDTVTRGRIEAKRFAYLSVDAPRPAAKQG</sequence>
<keyword evidence="4" id="KW-1185">Reference proteome</keyword>
<dbReference type="RefSeq" id="WP_013436460.1">
    <property type="nucleotide sequence ID" value="NZ_CP062176.1"/>
</dbReference>